<dbReference type="EMBL" id="AOIB01000028">
    <property type="protein sequence ID" value="ELY55997.1"/>
    <property type="molecule type" value="Genomic_DNA"/>
</dbReference>
<keyword evidence="2" id="KW-1185">Reference proteome</keyword>
<name>L9X332_9EURY</name>
<dbReference type="InterPro" id="IPR015813">
    <property type="entry name" value="Pyrv/PenolPyrv_kinase-like_dom"/>
</dbReference>
<evidence type="ECO:0000313" key="2">
    <source>
        <dbReference type="Proteomes" id="UP000011688"/>
    </source>
</evidence>
<dbReference type="GO" id="GO:0003824">
    <property type="term" value="F:catalytic activity"/>
    <property type="evidence" value="ECO:0007669"/>
    <property type="project" value="InterPro"/>
</dbReference>
<protein>
    <submittedName>
        <fullName evidence="1">Phosphoenolpyruvate synthase</fullName>
    </submittedName>
</protein>
<accession>L9X332</accession>
<dbReference type="RefSeq" id="WP_005557150.1">
    <property type="nucleotide sequence ID" value="NZ_AOIB01000028.1"/>
</dbReference>
<reference evidence="1 2" key="1">
    <citation type="journal article" date="2014" name="PLoS Genet.">
        <title>Phylogenetically driven sequencing of extremely halophilic archaea reveals strategies for static and dynamic osmo-response.</title>
        <authorList>
            <person name="Becker E.A."/>
            <person name="Seitzer P.M."/>
            <person name="Tritt A."/>
            <person name="Larsen D."/>
            <person name="Krusor M."/>
            <person name="Yao A.I."/>
            <person name="Wu D."/>
            <person name="Madern D."/>
            <person name="Eisen J.A."/>
            <person name="Darling A.E."/>
            <person name="Facciotti M.T."/>
        </authorList>
    </citation>
    <scope>NUCLEOTIDE SEQUENCE [LARGE SCALE GENOMIC DNA]</scope>
    <source>
        <strain evidence="1 2">DSM 10524</strain>
    </source>
</reference>
<evidence type="ECO:0000313" key="1">
    <source>
        <dbReference type="EMBL" id="ELY55997.1"/>
    </source>
</evidence>
<proteinExistence type="predicted"/>
<dbReference type="AlphaFoldDB" id="L9X332"/>
<dbReference type="Proteomes" id="UP000011688">
    <property type="component" value="Unassembled WGS sequence"/>
</dbReference>
<organism evidence="1 2">
    <name type="scientific">Natronococcus amylolyticus DSM 10524</name>
    <dbReference type="NCBI Taxonomy" id="1227497"/>
    <lineage>
        <taxon>Archaea</taxon>
        <taxon>Methanobacteriati</taxon>
        <taxon>Methanobacteriota</taxon>
        <taxon>Stenosarchaea group</taxon>
        <taxon>Halobacteria</taxon>
        <taxon>Halobacteriales</taxon>
        <taxon>Natrialbaceae</taxon>
        <taxon>Natronococcus</taxon>
    </lineage>
</organism>
<keyword evidence="1" id="KW-0670">Pyruvate</keyword>
<comment type="caution">
    <text evidence="1">The sequence shown here is derived from an EMBL/GenBank/DDBJ whole genome shotgun (WGS) entry which is preliminary data.</text>
</comment>
<sequence>MIGSVSDGFPSESVDHVDAEMVSSDGMDVHVNVGIPSNIVLADRFSELFDGFSIGRTSSPS</sequence>
<gene>
    <name evidence="1" type="ORF">C491_13637</name>
</gene>
<dbReference type="STRING" id="1227497.C491_13637"/>
<dbReference type="SUPFAM" id="SSF51621">
    <property type="entry name" value="Phosphoenolpyruvate/pyruvate domain"/>
    <property type="match status" value="1"/>
</dbReference>